<dbReference type="Pfam" id="PF00722">
    <property type="entry name" value="Glyco_hydro_16"/>
    <property type="match status" value="1"/>
</dbReference>
<feature type="compositionally biased region" description="Low complexity" evidence="15">
    <location>
        <begin position="351"/>
        <end position="377"/>
    </location>
</feature>
<evidence type="ECO:0000256" key="5">
    <source>
        <dbReference type="ARBA" id="ARBA00022679"/>
    </source>
</evidence>
<keyword evidence="12" id="KW-0961">Cell wall biogenesis/degradation</keyword>
<dbReference type="PANTHER" id="PTHR10963:SF22">
    <property type="entry name" value="GLYCOSIDASE CRH2-RELATED"/>
    <property type="match status" value="1"/>
</dbReference>
<feature type="domain" description="GH16" evidence="17">
    <location>
        <begin position="66"/>
        <end position="281"/>
    </location>
</feature>
<comment type="subcellular location">
    <subcellularLocation>
        <location evidence="2">Membrane</location>
        <topology evidence="2">Lipid-anchor</topology>
        <topology evidence="2">GPI-anchor</topology>
    </subcellularLocation>
</comment>
<evidence type="ECO:0000256" key="3">
    <source>
        <dbReference type="ARBA" id="ARBA00022622"/>
    </source>
</evidence>
<evidence type="ECO:0000256" key="11">
    <source>
        <dbReference type="ARBA" id="ARBA00023295"/>
    </source>
</evidence>
<dbReference type="PANTHER" id="PTHR10963">
    <property type="entry name" value="GLYCOSYL HYDROLASE-RELATED"/>
    <property type="match status" value="1"/>
</dbReference>
<dbReference type="GO" id="GO:0016798">
    <property type="term" value="F:hydrolase activity, acting on glycosyl bonds"/>
    <property type="evidence" value="ECO:0007669"/>
    <property type="project" value="UniProtKB-KW"/>
</dbReference>
<dbReference type="EC" id="3.2.-.-" evidence="14"/>
<accession>A0ABR3SJ20</accession>
<evidence type="ECO:0000256" key="6">
    <source>
        <dbReference type="ARBA" id="ARBA00022729"/>
    </source>
</evidence>
<comment type="catalytic activity">
    <reaction evidence="1">
        <text>Random endo-hydrolysis of N-acetyl-beta-D-glucosaminide (1-&gt;4)-beta-linkages in chitin and chitodextrins.</text>
        <dbReference type="EC" id="3.2.1.14"/>
    </reaction>
</comment>
<evidence type="ECO:0000256" key="7">
    <source>
        <dbReference type="ARBA" id="ARBA00022801"/>
    </source>
</evidence>
<proteinExistence type="inferred from homology"/>
<dbReference type="InterPro" id="IPR018371">
    <property type="entry name" value="Chitin-binding_1_CS"/>
</dbReference>
<evidence type="ECO:0000256" key="9">
    <source>
        <dbReference type="ARBA" id="ARBA00023180"/>
    </source>
</evidence>
<dbReference type="PROSITE" id="PS00026">
    <property type="entry name" value="CHIT_BIND_I_1"/>
    <property type="match status" value="1"/>
</dbReference>
<dbReference type="CDD" id="cd02183">
    <property type="entry name" value="GH16_fungal_CRH1_transglycosylase"/>
    <property type="match status" value="1"/>
</dbReference>
<evidence type="ECO:0000256" key="16">
    <source>
        <dbReference type="SAM" id="SignalP"/>
    </source>
</evidence>
<name>A0ABR3SJ20_9PEZI</name>
<feature type="region of interest" description="Disordered" evidence="15">
    <location>
        <begin position="341"/>
        <end position="442"/>
    </location>
</feature>
<dbReference type="SUPFAM" id="SSF49899">
    <property type="entry name" value="Concanavalin A-like lectins/glucanases"/>
    <property type="match status" value="1"/>
</dbReference>
<dbReference type="Proteomes" id="UP001521116">
    <property type="component" value="Unassembled WGS sequence"/>
</dbReference>
<organism evidence="18 19">
    <name type="scientific">Neofusicoccum ribis</name>
    <dbReference type="NCBI Taxonomy" id="45134"/>
    <lineage>
        <taxon>Eukaryota</taxon>
        <taxon>Fungi</taxon>
        <taxon>Dikarya</taxon>
        <taxon>Ascomycota</taxon>
        <taxon>Pezizomycotina</taxon>
        <taxon>Dothideomycetes</taxon>
        <taxon>Dothideomycetes incertae sedis</taxon>
        <taxon>Botryosphaeriales</taxon>
        <taxon>Botryosphaeriaceae</taxon>
        <taxon>Neofusicoccum</taxon>
    </lineage>
</organism>
<gene>
    <name evidence="18" type="primary">UTR2</name>
    <name evidence="18" type="ORF">SLS56_008841</name>
</gene>
<evidence type="ECO:0000256" key="13">
    <source>
        <dbReference type="ARBA" id="ARBA00038074"/>
    </source>
</evidence>
<keyword evidence="10" id="KW-0449">Lipoprotein</keyword>
<evidence type="ECO:0000259" key="17">
    <source>
        <dbReference type="PROSITE" id="PS51762"/>
    </source>
</evidence>
<feature type="chain" id="PRO_5046932838" description="Crh-like protein" evidence="16">
    <location>
        <begin position="26"/>
        <end position="461"/>
    </location>
</feature>
<evidence type="ECO:0000256" key="10">
    <source>
        <dbReference type="ARBA" id="ARBA00023288"/>
    </source>
</evidence>
<comment type="caution">
    <text evidence="18">The sequence shown here is derived from an EMBL/GenBank/DDBJ whole genome shotgun (WGS) entry which is preliminary data.</text>
</comment>
<evidence type="ECO:0000256" key="2">
    <source>
        <dbReference type="ARBA" id="ARBA00004589"/>
    </source>
</evidence>
<evidence type="ECO:0000256" key="1">
    <source>
        <dbReference type="ARBA" id="ARBA00000822"/>
    </source>
</evidence>
<evidence type="ECO:0000313" key="19">
    <source>
        <dbReference type="Proteomes" id="UP001521116"/>
    </source>
</evidence>
<evidence type="ECO:0000256" key="12">
    <source>
        <dbReference type="ARBA" id="ARBA00023316"/>
    </source>
</evidence>
<evidence type="ECO:0000256" key="15">
    <source>
        <dbReference type="SAM" id="MobiDB-lite"/>
    </source>
</evidence>
<keyword evidence="7 14" id="KW-0378">Hydrolase</keyword>
<sequence>MGRSLASAAALAAITLLAAVPYVNAAIPTCGPNSPCPADSPCCSQYGQCGVGAYCLGGCDPLFSHSLDSCVPAPVCNNDNFKINNLDGVTDITKYLGDASKTNWVATGKPLQYNGGVLLTMAQDTVGTLLASSHYVWYGKITAKMTTSQGKGVVTAFIMMSDVKDEIDFEFIGVDIDHAQSNFYSQGVTNYNNGENLTMTSDTVNNEHEYTIDWQPDTLTWSIDGNVMRTLNRKDTWNATSGRFDYPQTPSRVMLSLWPAGLPSNAEGTINWAGGLVDWNSQYMQNGYYYASVTSIEVECYDPPSGAKEDGSKTYIYTDAAGTNNTVEITDKQVILGSLQATGEDPDKGKASSSASGTASKTSSSSSASSTEAAPESVPGMSGGGNRGDSGTVQSSDGSDSSSSGTTSSDGSSSSSSSSSGSSSFDQGTSSSNSSDAPSGLQGVGASVIAFVAAFACLLML</sequence>
<dbReference type="EMBL" id="JAJVDC020000138">
    <property type="protein sequence ID" value="KAL1622269.1"/>
    <property type="molecule type" value="Genomic_DNA"/>
</dbReference>
<evidence type="ECO:0000256" key="4">
    <source>
        <dbReference type="ARBA" id="ARBA00022676"/>
    </source>
</evidence>
<keyword evidence="3" id="KW-0336">GPI-anchor</keyword>
<feature type="compositionally biased region" description="Low complexity" evidence="15">
    <location>
        <begin position="389"/>
        <end position="436"/>
    </location>
</feature>
<keyword evidence="19" id="KW-1185">Reference proteome</keyword>
<dbReference type="InterPro" id="IPR017168">
    <property type="entry name" value="CHR-like"/>
</dbReference>
<keyword evidence="9" id="KW-0325">Glycoprotein</keyword>
<dbReference type="InterPro" id="IPR013320">
    <property type="entry name" value="ConA-like_dom_sf"/>
</dbReference>
<protein>
    <recommendedName>
        <fullName evidence="14">Crh-like protein</fullName>
        <ecNumber evidence="14">3.2.-.-</ecNumber>
    </recommendedName>
</protein>
<evidence type="ECO:0000256" key="8">
    <source>
        <dbReference type="ARBA" id="ARBA00023136"/>
    </source>
</evidence>
<keyword evidence="6 16" id="KW-0732">Signal</keyword>
<feature type="signal peptide" evidence="16">
    <location>
        <begin position="1"/>
        <end position="25"/>
    </location>
</feature>
<reference evidence="18 19" key="1">
    <citation type="submission" date="2024-02" db="EMBL/GenBank/DDBJ databases">
        <title>De novo assembly and annotation of 12 fungi associated with fruit tree decline syndrome in Ontario, Canada.</title>
        <authorList>
            <person name="Sulman M."/>
            <person name="Ellouze W."/>
            <person name="Ilyukhin E."/>
        </authorList>
    </citation>
    <scope>NUCLEOTIDE SEQUENCE [LARGE SCALE GENOMIC DNA]</scope>
    <source>
        <strain evidence="18 19">M1-105</strain>
    </source>
</reference>
<evidence type="ECO:0000256" key="14">
    <source>
        <dbReference type="PIRNR" id="PIRNR037299"/>
    </source>
</evidence>
<evidence type="ECO:0000313" key="18">
    <source>
        <dbReference type="EMBL" id="KAL1622269.1"/>
    </source>
</evidence>
<dbReference type="Gene3D" id="2.60.120.200">
    <property type="match status" value="1"/>
</dbReference>
<keyword evidence="5" id="KW-0808">Transferase</keyword>
<dbReference type="InterPro" id="IPR050546">
    <property type="entry name" value="Glycosyl_Hydrlase_16"/>
</dbReference>
<comment type="similarity">
    <text evidence="13">Belongs to the glycosyl hydrolase 16 family. CRH1 subfamily.</text>
</comment>
<dbReference type="PIRSF" id="PIRSF037299">
    <property type="entry name" value="Glycosidase_CRH1_prd"/>
    <property type="match status" value="1"/>
</dbReference>
<keyword evidence="11 18" id="KW-0326">Glycosidase</keyword>
<dbReference type="PROSITE" id="PS51762">
    <property type="entry name" value="GH16_2"/>
    <property type="match status" value="1"/>
</dbReference>
<keyword evidence="4" id="KW-0328">Glycosyltransferase</keyword>
<keyword evidence="8 14" id="KW-0472">Membrane</keyword>
<dbReference type="InterPro" id="IPR000757">
    <property type="entry name" value="Beta-glucanase-like"/>
</dbReference>